<feature type="signal peptide" evidence="1">
    <location>
        <begin position="1"/>
        <end position="25"/>
    </location>
</feature>
<proteinExistence type="predicted"/>
<name>A0A9W6YH20_9STRA</name>
<feature type="chain" id="PRO_5040935298" evidence="1">
    <location>
        <begin position="26"/>
        <end position="129"/>
    </location>
</feature>
<keyword evidence="1" id="KW-0732">Signal</keyword>
<gene>
    <name evidence="2" type="ORF">Pfra01_002747200</name>
</gene>
<dbReference type="Proteomes" id="UP001165121">
    <property type="component" value="Unassembled WGS sequence"/>
</dbReference>
<dbReference type="OrthoDB" id="128013at2759"/>
<accession>A0A9W6YH20</accession>
<evidence type="ECO:0000256" key="1">
    <source>
        <dbReference type="SAM" id="SignalP"/>
    </source>
</evidence>
<protein>
    <submittedName>
        <fullName evidence="2">Unnamed protein product</fullName>
    </submittedName>
</protein>
<sequence length="129" mass="14271">MTTSRILGLVLVWTIFALVTRLATAVANAQVQNEEAQDTTHNVRVGIIKLKDGSHSEELIVRLGNESDSVSSEGSPNILEITKPDLGNSATSEERFVASASWVQSLKAFIKDPVLFTKMFLTIRKFFNY</sequence>
<dbReference type="AlphaFoldDB" id="A0A9W6YH20"/>
<reference evidence="2" key="1">
    <citation type="submission" date="2023-04" db="EMBL/GenBank/DDBJ databases">
        <title>Phytophthora fragariaefolia NBRC 109709.</title>
        <authorList>
            <person name="Ichikawa N."/>
            <person name="Sato H."/>
            <person name="Tonouchi N."/>
        </authorList>
    </citation>
    <scope>NUCLEOTIDE SEQUENCE</scope>
    <source>
        <strain evidence="2">NBRC 109709</strain>
    </source>
</reference>
<keyword evidence="3" id="KW-1185">Reference proteome</keyword>
<evidence type="ECO:0000313" key="3">
    <source>
        <dbReference type="Proteomes" id="UP001165121"/>
    </source>
</evidence>
<organism evidence="2 3">
    <name type="scientific">Phytophthora fragariaefolia</name>
    <dbReference type="NCBI Taxonomy" id="1490495"/>
    <lineage>
        <taxon>Eukaryota</taxon>
        <taxon>Sar</taxon>
        <taxon>Stramenopiles</taxon>
        <taxon>Oomycota</taxon>
        <taxon>Peronosporomycetes</taxon>
        <taxon>Peronosporales</taxon>
        <taxon>Peronosporaceae</taxon>
        <taxon>Phytophthora</taxon>
    </lineage>
</organism>
<dbReference type="EMBL" id="BSXT01006739">
    <property type="protein sequence ID" value="GMF62950.1"/>
    <property type="molecule type" value="Genomic_DNA"/>
</dbReference>
<evidence type="ECO:0000313" key="2">
    <source>
        <dbReference type="EMBL" id="GMF62950.1"/>
    </source>
</evidence>
<comment type="caution">
    <text evidence="2">The sequence shown here is derived from an EMBL/GenBank/DDBJ whole genome shotgun (WGS) entry which is preliminary data.</text>
</comment>